<dbReference type="GO" id="GO:0030976">
    <property type="term" value="F:thiamine pyrophosphate binding"/>
    <property type="evidence" value="ECO:0007669"/>
    <property type="project" value="InterPro"/>
</dbReference>
<dbReference type="GO" id="GO:0004591">
    <property type="term" value="F:oxoglutarate dehydrogenase (succinyl-transferring) activity"/>
    <property type="evidence" value="ECO:0007669"/>
    <property type="project" value="TreeGrafter"/>
</dbReference>
<dbReference type="AlphaFoldDB" id="A0A821YPW1"/>
<evidence type="ECO:0000256" key="1">
    <source>
        <dbReference type="ARBA" id="ARBA00001964"/>
    </source>
</evidence>
<evidence type="ECO:0000256" key="6">
    <source>
        <dbReference type="ARBA" id="ARBA00040267"/>
    </source>
</evidence>
<dbReference type="GO" id="GO:0005739">
    <property type="term" value="C:mitochondrion"/>
    <property type="evidence" value="ECO:0007669"/>
    <property type="project" value="TreeGrafter"/>
</dbReference>
<evidence type="ECO:0000256" key="3">
    <source>
        <dbReference type="ARBA" id="ARBA00023002"/>
    </source>
</evidence>
<evidence type="ECO:0000256" key="7">
    <source>
        <dbReference type="ARBA" id="ARBA00042984"/>
    </source>
</evidence>
<sequence>MERIVSALTRPSVGSIRCMPQFKLATRGGHRAHPESFLNASSSNYIDEMYEQWSKDPQSVHKSWDLYFRHQHYQRPPTLGVTPPPPALLQYYQMTGFTQQQPVSMVPQHQSHLQPMSGYGTGVQELPLDRKAIQDHMAVQALVRSYQ</sequence>
<feature type="non-terminal residue" evidence="9">
    <location>
        <position position="1"/>
    </location>
</feature>
<evidence type="ECO:0000313" key="10">
    <source>
        <dbReference type="Proteomes" id="UP000663848"/>
    </source>
</evidence>
<dbReference type="Proteomes" id="UP000663848">
    <property type="component" value="Unassembled WGS sequence"/>
</dbReference>
<comment type="cofactor">
    <cofactor evidence="1">
        <name>thiamine diphosphate</name>
        <dbReference type="ChEBI" id="CHEBI:58937"/>
    </cofactor>
</comment>
<dbReference type="PANTHER" id="PTHR23152:SF4">
    <property type="entry name" value="2-OXOADIPATE DEHYDROGENASE COMPLEX COMPONENT E1"/>
    <property type="match status" value="1"/>
</dbReference>
<accession>A0A821YPW1</accession>
<comment type="caution">
    <text evidence="9">The sequence shown here is derived from an EMBL/GenBank/DDBJ whole genome shotgun (WGS) entry which is preliminary data.</text>
</comment>
<evidence type="ECO:0000259" key="8">
    <source>
        <dbReference type="Pfam" id="PF16078"/>
    </source>
</evidence>
<feature type="domain" description="2-oxoglutarate dehydrogenase E1 component N-terminal" evidence="8">
    <location>
        <begin position="35"/>
        <end position="69"/>
    </location>
</feature>
<name>A0A821YPW1_9BILA</name>
<keyword evidence="4" id="KW-0786">Thiamine pyrophosphate</keyword>
<evidence type="ECO:0000256" key="4">
    <source>
        <dbReference type="ARBA" id="ARBA00023052"/>
    </source>
</evidence>
<proteinExistence type="inferred from homology"/>
<dbReference type="PANTHER" id="PTHR23152">
    <property type="entry name" value="2-OXOGLUTARATE DEHYDROGENASE"/>
    <property type="match status" value="1"/>
</dbReference>
<gene>
    <name evidence="9" type="ORF">QYT958_LOCUS34924</name>
</gene>
<evidence type="ECO:0000256" key="2">
    <source>
        <dbReference type="ARBA" id="ARBA00006936"/>
    </source>
</evidence>
<comment type="function">
    <text evidence="5">The 2-oxoglutarate dehydrogenase complex catalyzes the overall conversion of 2-oxoglutarate to succinyl-CoA and CO(2). It contains multiple copies of three enzymatic components: 2-oxoglutarate dehydrogenase (E1), dihydrolipoamide succinyltransferase (E2) and lipoamide dehydrogenase (E3).</text>
</comment>
<evidence type="ECO:0000313" key="9">
    <source>
        <dbReference type="EMBL" id="CAF4967964.1"/>
    </source>
</evidence>
<protein>
    <recommendedName>
        <fullName evidence="6">2-oxoglutarate dehydrogenase, mitochondrial</fullName>
    </recommendedName>
    <alternativeName>
        <fullName evidence="7">2-oxoglutarate dehydrogenase complex component E1</fullName>
    </alternativeName>
</protein>
<dbReference type="InterPro" id="IPR032106">
    <property type="entry name" value="2-oxogl_dehyd_N"/>
</dbReference>
<organism evidence="9 10">
    <name type="scientific">Rotaria socialis</name>
    <dbReference type="NCBI Taxonomy" id="392032"/>
    <lineage>
        <taxon>Eukaryota</taxon>
        <taxon>Metazoa</taxon>
        <taxon>Spiralia</taxon>
        <taxon>Gnathifera</taxon>
        <taxon>Rotifera</taxon>
        <taxon>Eurotatoria</taxon>
        <taxon>Bdelloidea</taxon>
        <taxon>Philodinida</taxon>
        <taxon>Philodinidae</taxon>
        <taxon>Rotaria</taxon>
    </lineage>
</organism>
<dbReference type="GO" id="GO:0006099">
    <property type="term" value="P:tricarboxylic acid cycle"/>
    <property type="evidence" value="ECO:0007669"/>
    <property type="project" value="TreeGrafter"/>
</dbReference>
<comment type="similarity">
    <text evidence="2">Belongs to the alpha-ketoglutarate dehydrogenase family.</text>
</comment>
<reference evidence="9" key="1">
    <citation type="submission" date="2021-02" db="EMBL/GenBank/DDBJ databases">
        <authorList>
            <person name="Nowell W R."/>
        </authorList>
    </citation>
    <scope>NUCLEOTIDE SEQUENCE</scope>
</reference>
<keyword evidence="3" id="KW-0560">Oxidoreductase</keyword>
<dbReference type="Pfam" id="PF16078">
    <property type="entry name" value="2-oxogl_dehyd_N"/>
    <property type="match status" value="1"/>
</dbReference>
<dbReference type="GO" id="GO:0045252">
    <property type="term" value="C:oxoglutarate dehydrogenase complex"/>
    <property type="evidence" value="ECO:0007669"/>
    <property type="project" value="TreeGrafter"/>
</dbReference>
<evidence type="ECO:0000256" key="5">
    <source>
        <dbReference type="ARBA" id="ARBA00037426"/>
    </source>
</evidence>
<dbReference type="EMBL" id="CAJOBR010025745">
    <property type="protein sequence ID" value="CAF4967964.1"/>
    <property type="molecule type" value="Genomic_DNA"/>
</dbReference>
<dbReference type="InterPro" id="IPR011603">
    <property type="entry name" value="2oxoglutarate_DH_E1"/>
</dbReference>